<protein>
    <submittedName>
        <fullName evidence="1">Uncharacterized protein</fullName>
    </submittedName>
</protein>
<comment type="caution">
    <text evidence="1">The sequence shown here is derived from an EMBL/GenBank/DDBJ whole genome shotgun (WGS) entry which is preliminary data.</text>
</comment>
<proteinExistence type="predicted"/>
<evidence type="ECO:0000313" key="2">
    <source>
        <dbReference type="Proteomes" id="UP000814128"/>
    </source>
</evidence>
<reference evidence="1" key="1">
    <citation type="submission" date="2021-02" db="EMBL/GenBank/DDBJ databases">
        <authorList>
            <consortium name="DOE Joint Genome Institute"/>
            <person name="Ahrendt S."/>
            <person name="Looney B.P."/>
            <person name="Miyauchi S."/>
            <person name="Morin E."/>
            <person name="Drula E."/>
            <person name="Courty P.E."/>
            <person name="Chicoki N."/>
            <person name="Fauchery L."/>
            <person name="Kohler A."/>
            <person name="Kuo A."/>
            <person name="Labutti K."/>
            <person name="Pangilinan J."/>
            <person name="Lipzen A."/>
            <person name="Riley R."/>
            <person name="Andreopoulos W."/>
            <person name="He G."/>
            <person name="Johnson J."/>
            <person name="Barry K.W."/>
            <person name="Grigoriev I.V."/>
            <person name="Nagy L."/>
            <person name="Hibbett D."/>
            <person name="Henrissat B."/>
            <person name="Matheny P.B."/>
            <person name="Labbe J."/>
            <person name="Martin F."/>
        </authorList>
    </citation>
    <scope>NUCLEOTIDE SEQUENCE</scope>
    <source>
        <strain evidence="1">EC-137</strain>
    </source>
</reference>
<name>A0ACB8QDI5_9AGAM</name>
<organism evidence="1 2">
    <name type="scientific">Vararia minispora EC-137</name>
    <dbReference type="NCBI Taxonomy" id="1314806"/>
    <lineage>
        <taxon>Eukaryota</taxon>
        <taxon>Fungi</taxon>
        <taxon>Dikarya</taxon>
        <taxon>Basidiomycota</taxon>
        <taxon>Agaricomycotina</taxon>
        <taxon>Agaricomycetes</taxon>
        <taxon>Russulales</taxon>
        <taxon>Lachnocladiaceae</taxon>
        <taxon>Vararia</taxon>
    </lineage>
</organism>
<sequence length="336" mass="36738">MATGGGSKRPADDCFFAPSWKRPRLSNQAGCDAELHFSAGILFTCRAPRTPHPIPLSPSGTDASSFGSRLSSSSAPDLESAATATSTDIIERSAHQPGGHFENSIQELTGTGSISSVPDVINRSRGGVALRVLVPCMGDLTDPGSLSVEMMNRWYDFETAVPRLPDVETYLWNSDQRDRTILVLDNRSHSLFIRAMPCLTMRRNERALTIVALEAIDAAASVAGHSSSSGISGRFRLEDHTPNVTNFPELYTEELRLSIIYEWQGSMDLGQWTRRTCASKVLTDGMLDLLVDHTLDGHLYPPEYDFLLYRQALLHPNGMTSKDARANVLVACLATP</sequence>
<accession>A0ACB8QDI5</accession>
<keyword evidence="2" id="KW-1185">Reference proteome</keyword>
<evidence type="ECO:0000313" key="1">
    <source>
        <dbReference type="EMBL" id="KAI0029768.1"/>
    </source>
</evidence>
<gene>
    <name evidence="1" type="ORF">K488DRAFT_72711</name>
</gene>
<dbReference type="Proteomes" id="UP000814128">
    <property type="component" value="Unassembled WGS sequence"/>
</dbReference>
<reference evidence="1" key="2">
    <citation type="journal article" date="2022" name="New Phytol.">
        <title>Evolutionary transition to the ectomycorrhizal habit in the genomes of a hyperdiverse lineage of mushroom-forming fungi.</title>
        <authorList>
            <person name="Looney B."/>
            <person name="Miyauchi S."/>
            <person name="Morin E."/>
            <person name="Drula E."/>
            <person name="Courty P.E."/>
            <person name="Kohler A."/>
            <person name="Kuo A."/>
            <person name="LaButti K."/>
            <person name="Pangilinan J."/>
            <person name="Lipzen A."/>
            <person name="Riley R."/>
            <person name="Andreopoulos W."/>
            <person name="He G."/>
            <person name="Johnson J."/>
            <person name="Nolan M."/>
            <person name="Tritt A."/>
            <person name="Barry K.W."/>
            <person name="Grigoriev I.V."/>
            <person name="Nagy L.G."/>
            <person name="Hibbett D."/>
            <person name="Henrissat B."/>
            <person name="Matheny P.B."/>
            <person name="Labbe J."/>
            <person name="Martin F.M."/>
        </authorList>
    </citation>
    <scope>NUCLEOTIDE SEQUENCE</scope>
    <source>
        <strain evidence="1">EC-137</strain>
    </source>
</reference>
<dbReference type="EMBL" id="MU273657">
    <property type="protein sequence ID" value="KAI0029768.1"/>
    <property type="molecule type" value="Genomic_DNA"/>
</dbReference>